<gene>
    <name evidence="2" type="ORF">FIBRA_05698</name>
</gene>
<dbReference type="InParanoid" id="J4HXZ1"/>
<protein>
    <submittedName>
        <fullName evidence="2">Uncharacterized protein</fullName>
    </submittedName>
</protein>
<dbReference type="EMBL" id="HE797117">
    <property type="protein sequence ID" value="CCM03562.1"/>
    <property type="molecule type" value="Genomic_DNA"/>
</dbReference>
<feature type="region of interest" description="Disordered" evidence="1">
    <location>
        <begin position="33"/>
        <end position="74"/>
    </location>
</feature>
<feature type="compositionally biased region" description="Low complexity" evidence="1">
    <location>
        <begin position="33"/>
        <end position="44"/>
    </location>
</feature>
<name>J4HXZ1_9APHY</name>
<dbReference type="HOGENOM" id="CLU_877274_0_0_1"/>
<keyword evidence="3" id="KW-1185">Reference proteome</keyword>
<organism evidence="2 3">
    <name type="scientific">Fibroporia radiculosa</name>
    <dbReference type="NCBI Taxonomy" id="599839"/>
    <lineage>
        <taxon>Eukaryota</taxon>
        <taxon>Fungi</taxon>
        <taxon>Dikarya</taxon>
        <taxon>Basidiomycota</taxon>
        <taxon>Agaricomycotina</taxon>
        <taxon>Agaricomycetes</taxon>
        <taxon>Polyporales</taxon>
        <taxon>Fibroporiaceae</taxon>
        <taxon>Fibroporia</taxon>
    </lineage>
</organism>
<accession>J4HXZ1</accession>
<feature type="compositionally biased region" description="Low complexity" evidence="1">
    <location>
        <begin position="51"/>
        <end position="66"/>
    </location>
</feature>
<evidence type="ECO:0000313" key="2">
    <source>
        <dbReference type="EMBL" id="CCM03562.1"/>
    </source>
</evidence>
<dbReference type="OrthoDB" id="196165at2759"/>
<evidence type="ECO:0000313" key="3">
    <source>
        <dbReference type="Proteomes" id="UP000006352"/>
    </source>
</evidence>
<sequence length="296" mass="32473">MSSQASAPSHATLPIAISHPIVREASSGYFGWPSGSPSSCNASSPNPPGLSSPSSSIDSDCPLSPLETDSPSDRPVLTWSTAAYEAAAGIHYVLEPFPPVGSTVIGPPYRNEPLRVDADAQILVLEEVGEHALRVRVVETGEIGLLPAWDIEGALERLARLNMEFNEAATCPAERKNLERGRQTYMSGVSSSLAHSHDRCISFSERLTYQIHEDSEDDDHESVNVFEIKKSSALVTSKRKAKSVGFASTERGKVFRYPSEALIHAYYGEPDENEQPQERDAEWWWAGWESEDEIDD</sequence>
<dbReference type="AlphaFoldDB" id="J4HXZ1"/>
<dbReference type="GeneID" id="24098473"/>
<proteinExistence type="predicted"/>
<evidence type="ECO:0000256" key="1">
    <source>
        <dbReference type="SAM" id="MobiDB-lite"/>
    </source>
</evidence>
<dbReference type="Proteomes" id="UP000006352">
    <property type="component" value="Unassembled WGS sequence"/>
</dbReference>
<dbReference type="RefSeq" id="XP_012182845.1">
    <property type="nucleotide sequence ID" value="XM_012327455.1"/>
</dbReference>
<reference evidence="2 3" key="1">
    <citation type="journal article" date="2012" name="Appl. Environ. Microbiol.">
        <title>Short-read sequencing for genomic analysis of the brown rot fungus Fibroporia radiculosa.</title>
        <authorList>
            <person name="Tang J.D."/>
            <person name="Perkins A.D."/>
            <person name="Sonstegard T.S."/>
            <person name="Schroeder S.G."/>
            <person name="Burgess S.C."/>
            <person name="Diehl S.V."/>
        </authorList>
    </citation>
    <scope>NUCLEOTIDE SEQUENCE [LARGE SCALE GENOMIC DNA]</scope>
    <source>
        <strain evidence="2 3">TFFH 294</strain>
    </source>
</reference>